<name>A0A6G1IXC4_9PLEO</name>
<keyword evidence="2" id="KW-1185">Reference proteome</keyword>
<reference evidence="1" key="1">
    <citation type="journal article" date="2020" name="Stud. Mycol.">
        <title>101 Dothideomycetes genomes: a test case for predicting lifestyles and emergence of pathogens.</title>
        <authorList>
            <person name="Haridas S."/>
            <person name="Albert R."/>
            <person name="Binder M."/>
            <person name="Bloem J."/>
            <person name="Labutti K."/>
            <person name="Salamov A."/>
            <person name="Andreopoulos B."/>
            <person name="Baker S."/>
            <person name="Barry K."/>
            <person name="Bills G."/>
            <person name="Bluhm B."/>
            <person name="Cannon C."/>
            <person name="Castanera R."/>
            <person name="Culley D."/>
            <person name="Daum C."/>
            <person name="Ezra D."/>
            <person name="Gonzalez J."/>
            <person name="Henrissat B."/>
            <person name="Kuo A."/>
            <person name="Liang C."/>
            <person name="Lipzen A."/>
            <person name="Lutzoni F."/>
            <person name="Magnuson J."/>
            <person name="Mondo S."/>
            <person name="Nolan M."/>
            <person name="Ohm R."/>
            <person name="Pangilinan J."/>
            <person name="Park H.-J."/>
            <person name="Ramirez L."/>
            <person name="Alfaro M."/>
            <person name="Sun H."/>
            <person name="Tritt A."/>
            <person name="Yoshinaga Y."/>
            <person name="Zwiers L.-H."/>
            <person name="Turgeon B."/>
            <person name="Goodwin S."/>
            <person name="Spatafora J."/>
            <person name="Crous P."/>
            <person name="Grigoriev I."/>
        </authorList>
    </citation>
    <scope>NUCLEOTIDE SEQUENCE</scope>
    <source>
        <strain evidence="1">CBS 122367</strain>
    </source>
</reference>
<gene>
    <name evidence="1" type="ORF">K458DRAFT_47933</name>
</gene>
<organism evidence="1 2">
    <name type="scientific">Lentithecium fluviatile CBS 122367</name>
    <dbReference type="NCBI Taxonomy" id="1168545"/>
    <lineage>
        <taxon>Eukaryota</taxon>
        <taxon>Fungi</taxon>
        <taxon>Dikarya</taxon>
        <taxon>Ascomycota</taxon>
        <taxon>Pezizomycotina</taxon>
        <taxon>Dothideomycetes</taxon>
        <taxon>Pleosporomycetidae</taxon>
        <taxon>Pleosporales</taxon>
        <taxon>Massarineae</taxon>
        <taxon>Lentitheciaceae</taxon>
        <taxon>Lentithecium</taxon>
    </lineage>
</organism>
<dbReference type="OrthoDB" id="3793768at2759"/>
<protein>
    <submittedName>
        <fullName evidence="1">Uncharacterized protein</fullName>
    </submittedName>
</protein>
<evidence type="ECO:0000313" key="1">
    <source>
        <dbReference type="EMBL" id="KAF2682897.1"/>
    </source>
</evidence>
<sequence>MLAQPRAYIRGFIREGFPPKNFARRVPPDERVISTRFQEGLNNHGAHLKKGTAIVVHPKLYERGNDLPGSNPNDPPVQQYIEGEGPQHPKGLLLLKETITAVIKDKHNDAVVWLPDYLYLPAREDEAHTRAIQTKSGRTVFEYDPNFDLGNGKTTKMGMLLLEDGGPRGPQNSDGTYQPGPGGPFFFDFG</sequence>
<evidence type="ECO:0000313" key="2">
    <source>
        <dbReference type="Proteomes" id="UP000799291"/>
    </source>
</evidence>
<dbReference type="Proteomes" id="UP000799291">
    <property type="component" value="Unassembled WGS sequence"/>
</dbReference>
<accession>A0A6G1IXC4</accession>
<proteinExistence type="predicted"/>
<dbReference type="AlphaFoldDB" id="A0A6G1IXC4"/>
<dbReference type="EMBL" id="MU005585">
    <property type="protein sequence ID" value="KAF2682897.1"/>
    <property type="molecule type" value="Genomic_DNA"/>
</dbReference>